<keyword evidence="2" id="KW-1185">Reference proteome</keyword>
<organism evidence="1 2">
    <name type="scientific">Paraburkholderia unamae</name>
    <dbReference type="NCBI Taxonomy" id="219649"/>
    <lineage>
        <taxon>Bacteria</taxon>
        <taxon>Pseudomonadati</taxon>
        <taxon>Pseudomonadota</taxon>
        <taxon>Betaproteobacteria</taxon>
        <taxon>Burkholderiales</taxon>
        <taxon>Burkholderiaceae</taxon>
        <taxon>Paraburkholderia</taxon>
    </lineage>
</organism>
<keyword evidence="1" id="KW-0067">ATP-binding</keyword>
<gene>
    <name evidence="1" type="ORF">VSR83_41295</name>
</gene>
<comment type="caution">
    <text evidence="1">The sequence shown here is derived from an EMBL/GenBank/DDBJ whole genome shotgun (WGS) entry which is preliminary data.</text>
</comment>
<protein>
    <submittedName>
        <fullName evidence="1">ATP-binding protein</fullName>
    </submittedName>
</protein>
<name>A0ACC6RX30_9BURK</name>
<dbReference type="EMBL" id="JAYMRU010000076">
    <property type="protein sequence ID" value="MEM5406330.1"/>
    <property type="molecule type" value="Genomic_DNA"/>
</dbReference>
<keyword evidence="1" id="KW-0547">Nucleotide-binding</keyword>
<sequence length="396" mass="43042">MIPLAKLEDVNEAIIQRLIDDAFRESRTLDFKAQLDLTRGGKQALAEDVCAFANTVGGDLVFGIREDGGVATQIVPLHIADLDEQLLALTNFLRDAVEPRVTTNLLSHAVPLAQGGHVVVLRVAPSPNAPHRLQRNNHFYLRNSVGKETMDIHAIRSAFAFSEGLADRALAVCDRRLALLRSGKTQVPTVPEQPLLVVHLLPVLSLTRREGHTIEELKAAAADLQRAQPAAYPLGRPVANFEGVICTSNTDREDRHYAFAQLFRDGSIEMVSILAIEEEGNPPLPTIYPAQYEPSLVQNGLPVAFQALTTLGIPAPLYLSVSVLNARGMRVAIRRPGTGLAGFPDLPANLVDLTSSLRYVEDPTVDPAVLAGPAIDVVWNAVGIDHRQVVIWNPEP</sequence>
<accession>A0ACC6RX30</accession>
<dbReference type="Proteomes" id="UP001392318">
    <property type="component" value="Unassembled WGS sequence"/>
</dbReference>
<reference evidence="1" key="1">
    <citation type="submission" date="2024-01" db="EMBL/GenBank/DDBJ databases">
        <title>The diversity of rhizobia nodulating Mimosa spp. in eleven states of Brazil covering several biomes is determined by host plant, location, and edaphic factors.</title>
        <authorList>
            <person name="Rouws L."/>
            <person name="Barauna A."/>
            <person name="Beukes C."/>
            <person name="De Faria S.M."/>
            <person name="Gross E."/>
            <person name="Dos Reis Junior F.B."/>
            <person name="Simon M."/>
            <person name="Maluk M."/>
            <person name="Odee D.W."/>
            <person name="Kenicer G."/>
            <person name="Young J.P.W."/>
            <person name="Reis V.M."/>
            <person name="Zilli J."/>
            <person name="James E.K."/>
        </authorList>
    </citation>
    <scope>NUCLEOTIDE SEQUENCE</scope>
    <source>
        <strain evidence="1">JPY452</strain>
    </source>
</reference>
<proteinExistence type="predicted"/>
<evidence type="ECO:0000313" key="2">
    <source>
        <dbReference type="Proteomes" id="UP001392318"/>
    </source>
</evidence>
<evidence type="ECO:0000313" key="1">
    <source>
        <dbReference type="EMBL" id="MEM5406330.1"/>
    </source>
</evidence>